<dbReference type="PANTHER" id="PTHR31793">
    <property type="entry name" value="4-HYDROXYBENZOYL-COA THIOESTERASE FAMILY MEMBER"/>
    <property type="match status" value="1"/>
</dbReference>
<organism evidence="1 2">
    <name type="scientific">Tamilnaduibacter salinus</name>
    <dbReference type="NCBI Taxonomy" id="1484056"/>
    <lineage>
        <taxon>Bacteria</taxon>
        <taxon>Pseudomonadati</taxon>
        <taxon>Pseudomonadota</taxon>
        <taxon>Gammaproteobacteria</taxon>
        <taxon>Pseudomonadales</taxon>
        <taxon>Marinobacteraceae</taxon>
        <taxon>Tamilnaduibacter</taxon>
    </lineage>
</organism>
<dbReference type="InterPro" id="IPR029069">
    <property type="entry name" value="HotDog_dom_sf"/>
</dbReference>
<dbReference type="Pfam" id="PF13279">
    <property type="entry name" value="4HBT_2"/>
    <property type="match status" value="1"/>
</dbReference>
<dbReference type="AlphaFoldDB" id="A0A2U1CZS6"/>
<dbReference type="EMBL" id="QEKQ01000002">
    <property type="protein sequence ID" value="PVY78273.1"/>
    <property type="molecule type" value="Genomic_DNA"/>
</dbReference>
<dbReference type="Proteomes" id="UP000245887">
    <property type="component" value="Unassembled WGS sequence"/>
</dbReference>
<dbReference type="InterPro" id="IPR050563">
    <property type="entry name" value="4-hydroxybenzoyl-CoA_TE"/>
</dbReference>
<dbReference type="SUPFAM" id="SSF54637">
    <property type="entry name" value="Thioesterase/thiol ester dehydrase-isomerase"/>
    <property type="match status" value="1"/>
</dbReference>
<dbReference type="GO" id="GO:0047617">
    <property type="term" value="F:fatty acyl-CoA hydrolase activity"/>
    <property type="evidence" value="ECO:0007669"/>
    <property type="project" value="TreeGrafter"/>
</dbReference>
<sequence>MDDNTVPIGSVDSIVAYQESSMSEFGNLVHTLTLSLRWGDQDSYGHANNTVFFRFFEEARITWLSEAGLNTQAEGTGPIIIKTSATFLRELNYPANVTIETYAGKAGRTSLETWHRVLDADSGDQYGEGDAKIVWFDHETRRSCPLPDELRKLAAE</sequence>
<dbReference type="CDD" id="cd00586">
    <property type="entry name" value="4HBT"/>
    <property type="match status" value="1"/>
</dbReference>
<evidence type="ECO:0000313" key="1">
    <source>
        <dbReference type="EMBL" id="PVY78273.1"/>
    </source>
</evidence>
<comment type="caution">
    <text evidence="1">The sequence shown here is derived from an EMBL/GenBank/DDBJ whole genome shotgun (WGS) entry which is preliminary data.</text>
</comment>
<dbReference type="PANTHER" id="PTHR31793:SF24">
    <property type="entry name" value="LONG-CHAIN ACYL-COA THIOESTERASE FADM"/>
    <property type="match status" value="1"/>
</dbReference>
<proteinExistence type="predicted"/>
<protein>
    <submittedName>
        <fullName evidence="1">Acyl-CoA thioester hydrolase</fullName>
    </submittedName>
</protein>
<keyword evidence="1" id="KW-0378">Hydrolase</keyword>
<name>A0A2U1CZS6_9GAMM</name>
<accession>A0A2U1CZS6</accession>
<evidence type="ECO:0000313" key="2">
    <source>
        <dbReference type="Proteomes" id="UP000245887"/>
    </source>
</evidence>
<gene>
    <name evidence="1" type="ORF">C8D92_102313</name>
</gene>
<dbReference type="Gene3D" id="3.10.129.10">
    <property type="entry name" value="Hotdog Thioesterase"/>
    <property type="match status" value="1"/>
</dbReference>
<reference evidence="1 2" key="1">
    <citation type="submission" date="2018-04" db="EMBL/GenBank/DDBJ databases">
        <title>Genomic Encyclopedia of Type Strains, Phase IV (KMG-IV): sequencing the most valuable type-strain genomes for metagenomic binning, comparative biology and taxonomic classification.</title>
        <authorList>
            <person name="Goeker M."/>
        </authorList>
    </citation>
    <scope>NUCLEOTIDE SEQUENCE [LARGE SCALE GENOMIC DNA]</scope>
    <source>
        <strain evidence="1 2">DSM 28688</strain>
    </source>
</reference>